<evidence type="ECO:0008006" key="3">
    <source>
        <dbReference type="Google" id="ProtNLM"/>
    </source>
</evidence>
<dbReference type="eggNOG" id="ENOG502Z8YI">
    <property type="taxonomic scope" value="Bacteria"/>
</dbReference>
<dbReference type="RefSeq" id="WP_008611960.1">
    <property type="nucleotide sequence ID" value="NZ_JH651379.1"/>
</dbReference>
<protein>
    <recommendedName>
        <fullName evidence="3">Nucleotidyl transferase AbiEii/AbiGii toxin family protein</fullName>
    </recommendedName>
</protein>
<dbReference type="OrthoDB" id="42373at2"/>
<organism evidence="1 2">
    <name type="scientific">Galbibacter orientalis DSM 19592</name>
    <dbReference type="NCBI Taxonomy" id="926559"/>
    <lineage>
        <taxon>Bacteria</taxon>
        <taxon>Pseudomonadati</taxon>
        <taxon>Bacteroidota</taxon>
        <taxon>Flavobacteriia</taxon>
        <taxon>Flavobacteriales</taxon>
        <taxon>Flavobacteriaceae</taxon>
        <taxon>Galbibacter</taxon>
    </lineage>
</organism>
<dbReference type="Pfam" id="PF08843">
    <property type="entry name" value="AbiEii"/>
    <property type="match status" value="1"/>
</dbReference>
<sequence>MIHPDSLTIKWIDDVARKYKSDPILVEKVVRALYLLEHLQNSRLDYIFKGGTALMLLLPSPKRLSIDVDVIVSNRPQKIEEIFSGVIQNSDFLEFAENEREIESDIEKAHYKFYYKPVTNTKAEKEYILLDILYEESHYEDYTAEIEIASIFTKSEWDNLTVTVPIPEAILGDKLTAFAPTTTGVPYNREKEVEIIKQLFDVGHLFDMVEDMEIVSTVFNQFAKTELSYRGMKNLTPEDVLKDIFETAMVIATRGKSGNGNFTELHKGIQNIKNYIFSENFHIERAMIPAAKAAYISALLQTGAKEIERFTDPRELTHWIIEQPFETRLNKLKRSNPESFFYWFKAYMLLSRS</sequence>
<evidence type="ECO:0000313" key="2">
    <source>
        <dbReference type="Proteomes" id="UP000004690"/>
    </source>
</evidence>
<keyword evidence="2" id="KW-1185">Reference proteome</keyword>
<gene>
    <name evidence="1" type="ORF">JoomaDRAFT_1691</name>
</gene>
<accession>I3C508</accession>
<proteinExistence type="predicted"/>
<dbReference type="EMBL" id="JH651379">
    <property type="protein sequence ID" value="EIJ38701.1"/>
    <property type="molecule type" value="Genomic_DNA"/>
</dbReference>
<dbReference type="Proteomes" id="UP000004690">
    <property type="component" value="Unassembled WGS sequence"/>
</dbReference>
<dbReference type="STRING" id="926559.JoomaDRAFT_1691"/>
<evidence type="ECO:0000313" key="1">
    <source>
        <dbReference type="EMBL" id="EIJ38701.1"/>
    </source>
</evidence>
<reference evidence="1 2" key="1">
    <citation type="submission" date="2012-02" db="EMBL/GenBank/DDBJ databases">
        <title>Improved High-Quality Draft genome of Joostella marina DSM 19592.</title>
        <authorList>
            <consortium name="US DOE Joint Genome Institute (JGI-PGF)"/>
            <person name="Lucas S."/>
            <person name="Copeland A."/>
            <person name="Lapidus A."/>
            <person name="Bruce D."/>
            <person name="Goodwin L."/>
            <person name="Pitluck S."/>
            <person name="Peters L."/>
            <person name="Chertkov O."/>
            <person name="Ovchinnikova G."/>
            <person name="Kyrpides N."/>
            <person name="Mavromatis K."/>
            <person name="Detter J.C."/>
            <person name="Han C."/>
            <person name="Land M."/>
            <person name="Hauser L."/>
            <person name="Markowitz V."/>
            <person name="Cheng J.-F."/>
            <person name="Hugenholtz P."/>
            <person name="Woyke T."/>
            <person name="Wu D."/>
            <person name="Tindall B."/>
            <person name="Brambilla E."/>
            <person name="Klenk H.-P."/>
            <person name="Eisen J.A."/>
        </authorList>
    </citation>
    <scope>NUCLEOTIDE SEQUENCE [LARGE SCALE GENOMIC DNA]</scope>
    <source>
        <strain evidence="1 2">DSM 19592</strain>
    </source>
</reference>
<dbReference type="HOGENOM" id="CLU_048233_0_0_10"/>
<dbReference type="Gene3D" id="3.10.450.620">
    <property type="entry name" value="JHP933, nucleotidyltransferase-like core domain"/>
    <property type="match status" value="1"/>
</dbReference>
<dbReference type="InterPro" id="IPR014942">
    <property type="entry name" value="AbiEii"/>
</dbReference>
<name>I3C508_9FLAO</name>
<dbReference type="AlphaFoldDB" id="I3C508"/>